<keyword evidence="2" id="KW-0805">Transcription regulation</keyword>
<keyword evidence="4" id="KW-0371">Homeobox</keyword>
<feature type="region of interest" description="Disordered" evidence="7">
    <location>
        <begin position="479"/>
        <end position="506"/>
    </location>
</feature>
<evidence type="ECO:0000313" key="9">
    <source>
        <dbReference type="EnsemblMetazoa" id="CLYHEMP003404.2"/>
    </source>
</evidence>
<feature type="region of interest" description="Disordered" evidence="7">
    <location>
        <begin position="970"/>
        <end position="1004"/>
    </location>
</feature>
<feature type="region of interest" description="Disordered" evidence="7">
    <location>
        <begin position="1024"/>
        <end position="1049"/>
    </location>
</feature>
<sequence>MSDEKSSEKETNKMDDEEPPMKVEEESEINKDNKTECSTEDDGELKIDDKPEEMSADESKTDINTSQASDCDPDTDSQTIEDIDQSDIINNENTELLDKSRSSDTKPKWKLKIRMNQGSPEKSKEWKVVEDEKPQVENTDNNDSCNTDQEMIDVCTPSETPKMVADVPLTSAPGKRKIKKKSLETLTTPAKKPKGGLRSDCPPFCKTNCTLEHHPLLVGARKMIENDSGTTLVFLDLINSYYGGSNGNLQASDSIFDPGKNTNFPLLHYIALMGKCAGCFAMVDAGHEPENVVTEDGDTVLHVMVKEMYVFNCTHGHMDILLKKFNLLLKEFKNCLIVTNKSWQNPLHLCADLISQTAFQCAQPDRGKPPFRLYQFQKNMLTSMLDQFKNDGLESSMLNMTDNKQNTFSHYLARDRASHDLLDIAKEMGADLTVCNNENMNVEQVMDNAPPPPPEDILEMAAFSAKGRKYKNSHQKPIITTGATKSPSMTTKSPSMTKSKRTVKPSAKAKAVEEDLMYETFSRDIIKIEKKKEKRTLQKPVVDLTETHDLPTIPTSQIISGLSNIKGKVRVKVTPTRKEKEEEKISKKLAKLQAKENSKNGDSPKVIVIGDAPSSGSPSPDSSLPNSLKPPIFKVILPKAPLTNSSASNNTLPNGPAAMIAKVKPTIITKQVNPPIGSDPKPMQNKLEISPMLPNNIRPPTTIVVNQALSQKVGPFSVAQPQSSINQPQRSPILIKTAEGQVLQLRNISPQVIQANQATTINQRAPLQYNQAKPLLNGQQVNQNRGVQMMGMQMRQLPVHIGSLINGKPQIRHMNQPNIPPINVNINSQQQKIVPVNVNGQWALRYPTPMTSPLGQMQRGPVSSNHYHQPLQSFIQNRGFPPANTHPRNMFPSPSMVPNQPLRMVQAQRLQPPIINPPTIPLQGNTNQSIVSPLPLQTSKQHEVINTKRGRKLEASIKNLQNISMEIISRNFGSNDKPQGTPKTSPDTKPPPPTSQPLAAPQPQEVAPPVYIIDTDDEQHILTEEMTKKKTPPSPTPSTDGNKVNDSEEVNHKEHIAEKRCNYQVELPFNTCQHFEQFLIINRLKYAKIECQGDHQEPGTSSNPFLPENDSNRNQFVENTKDLAVELLEWFSLNKHLCKEHFARLILQENRRHLEDLLSMVDLQEHLSTREVEDMIKIKHFLRNPELRRALSCPCGDSFDDTEIAHQHHHQQNHHNHHSNNHHYQESPQQPTPRSPLIHQHRKAFWEDNLISQREVHQIAEALKAWLHRNHWVSQGYFATHYLNRSQGTISHLLRWATAPTSRQGEEVWHRIKHFLENKELQDSFSLKAKKYKASQTSSSSSSYQQPISNSMTHQEPLPSSSSQDPTTSSTIPSQEQSAEPDPQPEGVAQSAPTPTLVKTTVSSTADSHLQVNLEPLAQPSSSIPSHDIHIGAFDQEDIHQLADHLQQWLYRNPYHQSGSLLETHFTAFPGYFIVTVKNALHADLEGWVRGVAQNSRLFKRH</sequence>
<feature type="compositionally biased region" description="Basic residues" evidence="7">
    <location>
        <begin position="1207"/>
        <end position="1221"/>
    </location>
</feature>
<keyword evidence="6" id="KW-0539">Nucleus</keyword>
<organism evidence="9 10">
    <name type="scientific">Clytia hemisphaerica</name>
    <dbReference type="NCBI Taxonomy" id="252671"/>
    <lineage>
        <taxon>Eukaryota</taxon>
        <taxon>Metazoa</taxon>
        <taxon>Cnidaria</taxon>
        <taxon>Hydrozoa</taxon>
        <taxon>Hydroidolina</taxon>
        <taxon>Leptothecata</taxon>
        <taxon>Obeliida</taxon>
        <taxon>Clytiidae</taxon>
        <taxon>Clytia</taxon>
    </lineage>
</organism>
<feature type="compositionally biased region" description="Basic and acidic residues" evidence="7">
    <location>
        <begin position="1"/>
        <end position="37"/>
    </location>
</feature>
<evidence type="ECO:0000256" key="4">
    <source>
        <dbReference type="ARBA" id="ARBA00023155"/>
    </source>
</evidence>
<evidence type="ECO:0000256" key="5">
    <source>
        <dbReference type="ARBA" id="ARBA00023163"/>
    </source>
</evidence>
<dbReference type="PANTHER" id="PTHR24216:SF8">
    <property type="entry name" value="PAXILLIN, ISOFORM F"/>
    <property type="match status" value="1"/>
</dbReference>
<dbReference type="OrthoDB" id="6022709at2759"/>
<dbReference type="InterPro" id="IPR003350">
    <property type="entry name" value="CUT_dom"/>
</dbReference>
<evidence type="ECO:0000256" key="1">
    <source>
        <dbReference type="ARBA" id="ARBA00004123"/>
    </source>
</evidence>
<feature type="compositionally biased region" description="Polar residues" evidence="7">
    <location>
        <begin position="136"/>
        <end position="148"/>
    </location>
</feature>
<dbReference type="InterPro" id="IPR036770">
    <property type="entry name" value="Ankyrin_rpt-contain_sf"/>
</dbReference>
<proteinExistence type="predicted"/>
<dbReference type="Pfam" id="PF02376">
    <property type="entry name" value="CUT"/>
    <property type="match status" value="1"/>
</dbReference>
<dbReference type="GO" id="GO:0005634">
    <property type="term" value="C:nucleus"/>
    <property type="evidence" value="ECO:0007669"/>
    <property type="project" value="UniProtKB-SubCell"/>
</dbReference>
<evidence type="ECO:0000256" key="7">
    <source>
        <dbReference type="SAM" id="MobiDB-lite"/>
    </source>
</evidence>
<dbReference type="GeneID" id="136807756"/>
<keyword evidence="10" id="KW-1185">Reference proteome</keyword>
<dbReference type="GO" id="GO:0003677">
    <property type="term" value="F:DNA binding"/>
    <property type="evidence" value="ECO:0007669"/>
    <property type="project" value="UniProtKB-KW"/>
</dbReference>
<feature type="compositionally biased region" description="Low complexity" evidence="7">
    <location>
        <begin position="1359"/>
        <end position="1374"/>
    </location>
</feature>
<dbReference type="PANTHER" id="PTHR24216">
    <property type="entry name" value="PAXILLIN-RELATED"/>
    <property type="match status" value="1"/>
</dbReference>
<feature type="compositionally biased region" description="Basic and acidic residues" evidence="7">
    <location>
        <begin position="121"/>
        <end position="135"/>
    </location>
</feature>
<feature type="region of interest" description="Disordered" evidence="7">
    <location>
        <begin position="1093"/>
        <end position="1113"/>
    </location>
</feature>
<feature type="compositionally biased region" description="Low complexity" evidence="7">
    <location>
        <begin position="484"/>
        <end position="497"/>
    </location>
</feature>
<evidence type="ECO:0000259" key="8">
    <source>
        <dbReference type="SMART" id="SM01109"/>
    </source>
</evidence>
<feature type="region of interest" description="Disordered" evidence="7">
    <location>
        <begin position="1206"/>
        <end position="1236"/>
    </location>
</feature>
<keyword evidence="5" id="KW-0804">Transcription</keyword>
<dbReference type="RefSeq" id="XP_066920470.1">
    <property type="nucleotide sequence ID" value="XM_067064369.1"/>
</dbReference>
<dbReference type="EnsemblMetazoa" id="CLYHEMT003404.2">
    <property type="protein sequence ID" value="CLYHEMP003404.2"/>
    <property type="gene ID" value="CLYHEMG003404"/>
</dbReference>
<dbReference type="Gene3D" id="1.10.260.40">
    <property type="entry name" value="lambda repressor-like DNA-binding domains"/>
    <property type="match status" value="1"/>
</dbReference>
<feature type="compositionally biased region" description="Low complexity" evidence="7">
    <location>
        <begin position="613"/>
        <end position="627"/>
    </location>
</feature>
<name>A0A7M5UNW2_9CNID</name>
<dbReference type="SUPFAM" id="SSF47413">
    <property type="entry name" value="lambda repressor-like DNA-binding domains"/>
    <property type="match status" value="1"/>
</dbReference>
<keyword evidence="3" id="KW-0238">DNA-binding</keyword>
<accession>A0A7M5UNW2</accession>
<feature type="domain" description="CUT" evidence="8">
    <location>
        <begin position="1242"/>
        <end position="1331"/>
    </location>
</feature>
<reference evidence="9" key="1">
    <citation type="submission" date="2021-01" db="UniProtKB">
        <authorList>
            <consortium name="EnsemblMetazoa"/>
        </authorList>
    </citation>
    <scope>IDENTIFICATION</scope>
</reference>
<feature type="region of interest" description="Disordered" evidence="7">
    <location>
        <begin position="1336"/>
        <end position="1393"/>
    </location>
</feature>
<feature type="compositionally biased region" description="Basic and acidic residues" evidence="7">
    <location>
        <begin position="44"/>
        <end position="61"/>
    </location>
</feature>
<feature type="compositionally biased region" description="Low complexity" evidence="7">
    <location>
        <begin position="1336"/>
        <end position="1351"/>
    </location>
</feature>
<dbReference type="InterPro" id="IPR010982">
    <property type="entry name" value="Lambda_DNA-bd_dom_sf"/>
</dbReference>
<evidence type="ECO:0000313" key="10">
    <source>
        <dbReference type="Proteomes" id="UP000594262"/>
    </source>
</evidence>
<evidence type="ECO:0000256" key="6">
    <source>
        <dbReference type="ARBA" id="ARBA00023242"/>
    </source>
</evidence>
<feature type="region of interest" description="Disordered" evidence="7">
    <location>
        <begin position="1"/>
        <end position="148"/>
    </location>
</feature>
<dbReference type="Proteomes" id="UP000594262">
    <property type="component" value="Unplaced"/>
</dbReference>
<evidence type="ECO:0000256" key="3">
    <source>
        <dbReference type="ARBA" id="ARBA00023125"/>
    </source>
</evidence>
<dbReference type="SMART" id="SM01109">
    <property type="entry name" value="CUT"/>
    <property type="match status" value="1"/>
</dbReference>
<feature type="compositionally biased region" description="Acidic residues" evidence="7">
    <location>
        <begin position="71"/>
        <end position="85"/>
    </location>
</feature>
<feature type="compositionally biased region" description="Basic and acidic residues" evidence="7">
    <location>
        <begin position="96"/>
        <end position="107"/>
    </location>
</feature>
<feature type="region of interest" description="Disordered" evidence="7">
    <location>
        <begin position="592"/>
        <end position="627"/>
    </location>
</feature>
<comment type="subcellular location">
    <subcellularLocation>
        <location evidence="1">Nucleus</location>
    </subcellularLocation>
</comment>
<evidence type="ECO:0000256" key="2">
    <source>
        <dbReference type="ARBA" id="ARBA00023015"/>
    </source>
</evidence>
<protein>
    <recommendedName>
        <fullName evidence="8">CUT domain-containing protein</fullName>
    </recommendedName>
</protein>
<dbReference type="Gene3D" id="1.25.40.20">
    <property type="entry name" value="Ankyrin repeat-containing domain"/>
    <property type="match status" value="1"/>
</dbReference>